<keyword evidence="1" id="KW-0472">Membrane</keyword>
<keyword evidence="1" id="KW-0812">Transmembrane</keyword>
<organism evidence="2 3">
    <name type="scientific">Actinopolymorpha pittospori</name>
    <dbReference type="NCBI Taxonomy" id="648752"/>
    <lineage>
        <taxon>Bacteria</taxon>
        <taxon>Bacillati</taxon>
        <taxon>Actinomycetota</taxon>
        <taxon>Actinomycetes</taxon>
        <taxon>Propionibacteriales</taxon>
        <taxon>Actinopolymorphaceae</taxon>
        <taxon>Actinopolymorpha</taxon>
    </lineage>
</organism>
<gene>
    <name evidence="2" type="ORF">HEB94_000337</name>
</gene>
<reference evidence="2" key="1">
    <citation type="submission" date="2020-10" db="EMBL/GenBank/DDBJ databases">
        <title>Sequencing the genomes of 1000 actinobacteria strains.</title>
        <authorList>
            <person name="Klenk H.-P."/>
        </authorList>
    </citation>
    <scope>NUCLEOTIDE SEQUENCE</scope>
    <source>
        <strain evidence="2">DSM 45354</strain>
    </source>
</reference>
<dbReference type="Pfam" id="PF07332">
    <property type="entry name" value="Phage_holin_3_6"/>
    <property type="match status" value="1"/>
</dbReference>
<dbReference type="RefSeq" id="WP_192748294.1">
    <property type="nucleotide sequence ID" value="NZ_BAABJL010000234.1"/>
</dbReference>
<dbReference type="Proteomes" id="UP000638648">
    <property type="component" value="Unassembled WGS sequence"/>
</dbReference>
<feature type="transmembrane region" description="Helical" evidence="1">
    <location>
        <begin position="89"/>
        <end position="110"/>
    </location>
</feature>
<evidence type="ECO:0000313" key="3">
    <source>
        <dbReference type="Proteomes" id="UP000638648"/>
    </source>
</evidence>
<dbReference type="AlphaFoldDB" id="A0A927MMY5"/>
<evidence type="ECO:0000313" key="2">
    <source>
        <dbReference type="EMBL" id="MBE1603489.1"/>
    </source>
</evidence>
<proteinExistence type="predicted"/>
<dbReference type="InterPro" id="IPR009937">
    <property type="entry name" value="Phage_holin_3_6"/>
</dbReference>
<comment type="caution">
    <text evidence="2">The sequence shown here is derived from an EMBL/GenBank/DDBJ whole genome shotgun (WGS) entry which is preliminary data.</text>
</comment>
<evidence type="ECO:0000256" key="1">
    <source>
        <dbReference type="SAM" id="Phobius"/>
    </source>
</evidence>
<dbReference type="EMBL" id="JADBEM010000001">
    <property type="protein sequence ID" value="MBE1603489.1"/>
    <property type="molecule type" value="Genomic_DNA"/>
</dbReference>
<keyword evidence="1" id="KW-1133">Transmembrane helix</keyword>
<accession>A0A927MMY5</accession>
<sequence length="142" mass="15428">MTTDQLRRIERRAAEDSASTGQLLARISGDASRLLRQEAELARIEIRDEAAKAGKAAGMFGGAGVAAHMVLLFGSLAAVFALAHVLDPAWAALVVTGIWLLVSLTLYASGRVRLRRVPSKPERTVETLKEDAEWLRHPSRIS</sequence>
<name>A0A927MMY5_9ACTN</name>
<protein>
    <submittedName>
        <fullName evidence="2">Membrane protein YqjE</fullName>
    </submittedName>
</protein>
<feature type="transmembrane region" description="Helical" evidence="1">
    <location>
        <begin position="57"/>
        <end position="83"/>
    </location>
</feature>
<keyword evidence="3" id="KW-1185">Reference proteome</keyword>